<keyword evidence="5" id="KW-0472">Membrane</keyword>
<evidence type="ECO:0000256" key="5">
    <source>
        <dbReference type="ARBA" id="ARBA00023136"/>
    </source>
</evidence>
<keyword evidence="12" id="KW-1185">Reference proteome</keyword>
<dbReference type="InterPro" id="IPR002172">
    <property type="entry name" value="LDrepeatLR_classA_rpt"/>
</dbReference>
<accession>A0ABP1QAV4</accession>
<gene>
    <name evidence="11" type="ORF">ODALV1_LOCUS7155</name>
</gene>
<dbReference type="PANTHER" id="PTHR22722">
    <property type="entry name" value="LOW-DENSITY LIPOPROTEIN RECEPTOR-RELATED PROTEIN 2-RELATED"/>
    <property type="match status" value="1"/>
</dbReference>
<dbReference type="InterPro" id="IPR051221">
    <property type="entry name" value="LDLR-related"/>
</dbReference>
<evidence type="ECO:0000256" key="2">
    <source>
        <dbReference type="ARBA" id="ARBA00022692"/>
    </source>
</evidence>
<evidence type="ECO:0000256" key="1">
    <source>
        <dbReference type="ARBA" id="ARBA00004167"/>
    </source>
</evidence>
<sequence>MEMKLTLVILGLSAVLGIAYSQECSGNEFLCEELGVCIPGSWVCDYVDDCGDNSDEEGCPTTPTTTTTVRTTTPCAGFVCPISGRCISSNWVCDGDNDCGDWSDEENCPSTTPRTTTIRTTTPCSGFVCPESGRCIPQSYICDGDNDCGDYSDESEENCPCAANEIRCPKPPGSNYPGACIPPEYICDADGIWDCPDGFDESNCTSSFDASHPHFRLETLKAKKLHHLMKKNHNELVLQEQIKEQALKKETKN</sequence>
<dbReference type="PROSITE" id="PS01209">
    <property type="entry name" value="LDLRA_1"/>
    <property type="match status" value="2"/>
</dbReference>
<keyword evidence="3" id="KW-0677">Repeat</keyword>
<proteinExistence type="predicted"/>
<dbReference type="PRINTS" id="PR00261">
    <property type="entry name" value="LDLRECEPTOR"/>
</dbReference>
<dbReference type="SUPFAM" id="SSF57424">
    <property type="entry name" value="LDL receptor-like module"/>
    <property type="match status" value="4"/>
</dbReference>
<dbReference type="SMART" id="SM00192">
    <property type="entry name" value="LDLa"/>
    <property type="match status" value="4"/>
</dbReference>
<organism evidence="11 12">
    <name type="scientific">Orchesella dallaii</name>
    <dbReference type="NCBI Taxonomy" id="48710"/>
    <lineage>
        <taxon>Eukaryota</taxon>
        <taxon>Metazoa</taxon>
        <taxon>Ecdysozoa</taxon>
        <taxon>Arthropoda</taxon>
        <taxon>Hexapoda</taxon>
        <taxon>Collembola</taxon>
        <taxon>Entomobryomorpha</taxon>
        <taxon>Entomobryoidea</taxon>
        <taxon>Orchesellidae</taxon>
        <taxon>Orchesellinae</taxon>
        <taxon>Orchesella</taxon>
    </lineage>
</organism>
<comment type="caution">
    <text evidence="11">The sequence shown here is derived from an EMBL/GenBank/DDBJ whole genome shotgun (WGS) entry which is preliminary data.</text>
</comment>
<evidence type="ECO:0000256" key="10">
    <source>
        <dbReference type="SAM" id="SignalP"/>
    </source>
</evidence>
<name>A0ABP1QAV4_9HEXA</name>
<keyword evidence="6 9" id="KW-1015">Disulfide bond</keyword>
<comment type="subcellular location">
    <subcellularLocation>
        <location evidence="1">Membrane</location>
        <topology evidence="1">Single-pass membrane protein</topology>
    </subcellularLocation>
</comment>
<evidence type="ECO:0000256" key="9">
    <source>
        <dbReference type="PROSITE-ProRule" id="PRU00124"/>
    </source>
</evidence>
<reference evidence="11 12" key="1">
    <citation type="submission" date="2024-08" db="EMBL/GenBank/DDBJ databases">
        <authorList>
            <person name="Cucini C."/>
            <person name="Frati F."/>
        </authorList>
    </citation>
    <scope>NUCLEOTIDE SEQUENCE [LARGE SCALE GENOMIC DNA]</scope>
</reference>
<dbReference type="Proteomes" id="UP001642540">
    <property type="component" value="Unassembled WGS sequence"/>
</dbReference>
<dbReference type="EMBL" id="CAXLJM020000023">
    <property type="protein sequence ID" value="CAL8088768.1"/>
    <property type="molecule type" value="Genomic_DNA"/>
</dbReference>
<dbReference type="CDD" id="cd00112">
    <property type="entry name" value="LDLa"/>
    <property type="match status" value="4"/>
</dbReference>
<dbReference type="InterPro" id="IPR036055">
    <property type="entry name" value="LDL_receptor-like_sf"/>
</dbReference>
<evidence type="ECO:0000256" key="3">
    <source>
        <dbReference type="ARBA" id="ARBA00022737"/>
    </source>
</evidence>
<feature type="signal peptide" evidence="10">
    <location>
        <begin position="1"/>
        <end position="21"/>
    </location>
</feature>
<keyword evidence="10" id="KW-0732">Signal</keyword>
<dbReference type="Pfam" id="PF00057">
    <property type="entry name" value="Ldl_recept_a"/>
    <property type="match status" value="3"/>
</dbReference>
<evidence type="ECO:0000256" key="6">
    <source>
        <dbReference type="ARBA" id="ARBA00023157"/>
    </source>
</evidence>
<comment type="caution">
    <text evidence="9">Lacks conserved residue(s) required for the propagation of feature annotation.</text>
</comment>
<evidence type="ECO:0000313" key="12">
    <source>
        <dbReference type="Proteomes" id="UP001642540"/>
    </source>
</evidence>
<feature type="disulfide bond" evidence="9">
    <location>
        <begin position="93"/>
        <end position="108"/>
    </location>
</feature>
<feature type="chain" id="PRO_5045155802" evidence="10">
    <location>
        <begin position="22"/>
        <end position="253"/>
    </location>
</feature>
<dbReference type="InterPro" id="IPR023415">
    <property type="entry name" value="LDLR_class-A_CS"/>
</dbReference>
<keyword evidence="8" id="KW-0325">Glycoprotein</keyword>
<dbReference type="PROSITE" id="PS50068">
    <property type="entry name" value="LDLRA_2"/>
    <property type="match status" value="4"/>
</dbReference>
<dbReference type="Gene3D" id="4.10.400.10">
    <property type="entry name" value="Low-density Lipoprotein Receptor"/>
    <property type="match status" value="4"/>
</dbReference>
<keyword evidence="2" id="KW-0812">Transmembrane</keyword>
<protein>
    <submittedName>
        <fullName evidence="11">Uncharacterized protein</fullName>
    </submittedName>
</protein>
<evidence type="ECO:0000256" key="7">
    <source>
        <dbReference type="ARBA" id="ARBA00023170"/>
    </source>
</evidence>
<keyword evidence="4" id="KW-1133">Transmembrane helix</keyword>
<evidence type="ECO:0000256" key="4">
    <source>
        <dbReference type="ARBA" id="ARBA00022989"/>
    </source>
</evidence>
<evidence type="ECO:0000313" key="11">
    <source>
        <dbReference type="EMBL" id="CAL8088768.1"/>
    </source>
</evidence>
<feature type="disulfide bond" evidence="9">
    <location>
        <begin position="44"/>
        <end position="59"/>
    </location>
</feature>
<keyword evidence="7" id="KW-0675">Receptor</keyword>
<evidence type="ECO:0000256" key="8">
    <source>
        <dbReference type="ARBA" id="ARBA00023180"/>
    </source>
</evidence>